<feature type="compositionally biased region" description="Basic residues" evidence="1">
    <location>
        <begin position="14"/>
        <end position="23"/>
    </location>
</feature>
<dbReference type="EMBL" id="LNJQ01000004">
    <property type="protein sequence ID" value="KWZ38472.1"/>
    <property type="molecule type" value="Genomic_DNA"/>
</dbReference>
<accession>A0ABR5T5H7</accession>
<dbReference type="Proteomes" id="UP000070255">
    <property type="component" value="Unassembled WGS sequence"/>
</dbReference>
<protein>
    <submittedName>
        <fullName evidence="2">Uncharacterized protein</fullName>
    </submittedName>
</protein>
<evidence type="ECO:0000313" key="3">
    <source>
        <dbReference type="Proteomes" id="UP000070255"/>
    </source>
</evidence>
<feature type="region of interest" description="Disordered" evidence="1">
    <location>
        <begin position="1"/>
        <end position="36"/>
    </location>
</feature>
<sequence>MLGRASPLNGTRAHGNRAHRSHNARSSVSHHDSHAAERMLERVARRMRCIIANFRISDRFNHHIHFNFNEMNHYIFQ</sequence>
<gene>
    <name evidence="2" type="ORF">WS72_26935</name>
</gene>
<evidence type="ECO:0000256" key="1">
    <source>
        <dbReference type="SAM" id="MobiDB-lite"/>
    </source>
</evidence>
<keyword evidence="3" id="KW-1185">Reference proteome</keyword>
<evidence type="ECO:0000313" key="2">
    <source>
        <dbReference type="EMBL" id="KWZ38472.1"/>
    </source>
</evidence>
<organism evidence="2 3">
    <name type="scientific">Burkholderia savannae</name>
    <dbReference type="NCBI Taxonomy" id="1637837"/>
    <lineage>
        <taxon>Bacteria</taxon>
        <taxon>Pseudomonadati</taxon>
        <taxon>Pseudomonadota</taxon>
        <taxon>Betaproteobacteria</taxon>
        <taxon>Burkholderiales</taxon>
        <taxon>Burkholderiaceae</taxon>
        <taxon>Burkholderia</taxon>
        <taxon>pseudomallei group</taxon>
    </lineage>
</organism>
<comment type="caution">
    <text evidence="2">The sequence shown here is derived from an EMBL/GenBank/DDBJ whole genome shotgun (WGS) entry which is preliminary data.</text>
</comment>
<proteinExistence type="predicted"/>
<name>A0ABR5T5H7_9BURK</name>
<reference evidence="2 3" key="1">
    <citation type="submission" date="2015-11" db="EMBL/GenBank/DDBJ databases">
        <authorList>
            <person name="Sahl J."/>
            <person name="Wagner D."/>
            <person name="Keim P."/>
        </authorList>
    </citation>
    <scope>NUCLEOTIDE SEQUENCE [LARGE SCALE GENOMIC DNA]</scope>
    <source>
        <strain evidence="2 3">BDU18</strain>
    </source>
</reference>